<evidence type="ECO:0000313" key="2">
    <source>
        <dbReference type="EMBL" id="SFL84903.1"/>
    </source>
</evidence>
<dbReference type="Proteomes" id="UP000198565">
    <property type="component" value="Unassembled WGS sequence"/>
</dbReference>
<dbReference type="AlphaFoldDB" id="A0A1I4L249"/>
<evidence type="ECO:0008006" key="4">
    <source>
        <dbReference type="Google" id="ProtNLM"/>
    </source>
</evidence>
<keyword evidence="1" id="KW-0812">Transmembrane</keyword>
<gene>
    <name evidence="2" type="ORF">SAMN04487943_104291</name>
</gene>
<evidence type="ECO:0000256" key="1">
    <source>
        <dbReference type="SAM" id="Phobius"/>
    </source>
</evidence>
<reference evidence="3" key="1">
    <citation type="submission" date="2016-10" db="EMBL/GenBank/DDBJ databases">
        <authorList>
            <person name="Varghese N."/>
            <person name="Submissions S."/>
        </authorList>
    </citation>
    <scope>NUCLEOTIDE SEQUENCE [LARGE SCALE GENOMIC DNA]</scope>
    <source>
        <strain evidence="3">CGMCC 1.4250</strain>
    </source>
</reference>
<organism evidence="2 3">
    <name type="scientific">Gracilibacillus orientalis</name>
    <dbReference type="NCBI Taxonomy" id="334253"/>
    <lineage>
        <taxon>Bacteria</taxon>
        <taxon>Bacillati</taxon>
        <taxon>Bacillota</taxon>
        <taxon>Bacilli</taxon>
        <taxon>Bacillales</taxon>
        <taxon>Bacillaceae</taxon>
        <taxon>Gracilibacillus</taxon>
    </lineage>
</organism>
<accession>A0A1I4L249</accession>
<dbReference type="OrthoDB" id="2476435at2"/>
<dbReference type="InterPro" id="IPR020076">
    <property type="entry name" value="DUF2768"/>
</dbReference>
<evidence type="ECO:0000313" key="3">
    <source>
        <dbReference type="Proteomes" id="UP000198565"/>
    </source>
</evidence>
<dbReference type="EMBL" id="FOTR01000004">
    <property type="protein sequence ID" value="SFL84903.1"/>
    <property type="molecule type" value="Genomic_DNA"/>
</dbReference>
<keyword evidence="1" id="KW-0472">Membrane</keyword>
<dbReference type="Pfam" id="PF10966">
    <property type="entry name" value="DUF2768"/>
    <property type="match status" value="1"/>
</dbReference>
<keyword evidence="3" id="KW-1185">Reference proteome</keyword>
<dbReference type="STRING" id="334253.SAMN04487943_104291"/>
<sequence>MSDPLMKMWISFGGMGALILSMVLIVLSRYKLKGILSGIVAFIAYICLIIGGIIITLVVIGGPSDA</sequence>
<feature type="transmembrane region" description="Helical" evidence="1">
    <location>
        <begin position="39"/>
        <end position="60"/>
    </location>
</feature>
<keyword evidence="1" id="KW-1133">Transmembrane helix</keyword>
<dbReference type="RefSeq" id="WP_091483443.1">
    <property type="nucleotide sequence ID" value="NZ_FOTR01000004.1"/>
</dbReference>
<name>A0A1I4L249_9BACI</name>
<feature type="transmembrane region" description="Helical" evidence="1">
    <location>
        <begin position="6"/>
        <end position="27"/>
    </location>
</feature>
<protein>
    <recommendedName>
        <fullName evidence="4">DUF2768 domain-containing protein</fullName>
    </recommendedName>
</protein>
<proteinExistence type="predicted"/>